<dbReference type="Pfam" id="PF01425">
    <property type="entry name" value="Amidase"/>
    <property type="match status" value="1"/>
</dbReference>
<name>A0AAU8IIN8_9BACL</name>
<dbReference type="Gene3D" id="3.90.1300.10">
    <property type="entry name" value="Amidase signature (AS) domain"/>
    <property type="match status" value="1"/>
</dbReference>
<keyword evidence="2" id="KW-0378">Hydrolase</keyword>
<accession>A0AAU8IIN8</accession>
<reference evidence="2" key="1">
    <citation type="submission" date="2024-06" db="EMBL/GenBank/DDBJ databases">
        <authorList>
            <person name="Fan A."/>
            <person name="Zhang F.Y."/>
            <person name="Zhang L."/>
        </authorList>
    </citation>
    <scope>NUCLEOTIDE SEQUENCE</scope>
    <source>
        <strain evidence="2">Y61</strain>
    </source>
</reference>
<dbReference type="InterPro" id="IPR036928">
    <property type="entry name" value="AS_sf"/>
</dbReference>
<gene>
    <name evidence="2" type="ORF">ABNN70_05175</name>
</gene>
<dbReference type="SUPFAM" id="SSF75304">
    <property type="entry name" value="Amidase signature (AS) enzymes"/>
    <property type="match status" value="1"/>
</dbReference>
<dbReference type="AlphaFoldDB" id="A0AAU8IIN8"/>
<dbReference type="InterPro" id="IPR023631">
    <property type="entry name" value="Amidase_dom"/>
</dbReference>
<dbReference type="EMBL" id="CP159510">
    <property type="protein sequence ID" value="XCJ17868.1"/>
    <property type="molecule type" value="Genomic_DNA"/>
</dbReference>
<feature type="domain" description="Amidase" evidence="1">
    <location>
        <begin position="23"/>
        <end position="187"/>
    </location>
</feature>
<dbReference type="GO" id="GO:0004040">
    <property type="term" value="F:amidase activity"/>
    <property type="evidence" value="ECO:0007669"/>
    <property type="project" value="UniProtKB-EC"/>
</dbReference>
<dbReference type="PANTHER" id="PTHR46310:SF7">
    <property type="entry name" value="AMIDASE 1"/>
    <property type="match status" value="1"/>
</dbReference>
<dbReference type="RefSeq" id="WP_353948955.1">
    <property type="nucleotide sequence ID" value="NZ_CP159510.1"/>
</dbReference>
<evidence type="ECO:0000313" key="2">
    <source>
        <dbReference type="EMBL" id="XCJ17868.1"/>
    </source>
</evidence>
<evidence type="ECO:0000259" key="1">
    <source>
        <dbReference type="Pfam" id="PF01425"/>
    </source>
</evidence>
<dbReference type="NCBIfam" id="NF006169">
    <property type="entry name" value="PRK08310.1"/>
    <property type="match status" value="1"/>
</dbReference>
<organism evidence="2">
    <name type="scientific">Sporolactobacillus sp. Y61</name>
    <dbReference type="NCBI Taxonomy" id="3160863"/>
    <lineage>
        <taxon>Bacteria</taxon>
        <taxon>Bacillati</taxon>
        <taxon>Bacillota</taxon>
        <taxon>Bacilli</taxon>
        <taxon>Bacillales</taxon>
        <taxon>Sporolactobacillaceae</taxon>
        <taxon>Sporolactobacillus</taxon>
    </lineage>
</organism>
<sequence length="391" mass="43585">MVKKNDYGAFIDPDMDLPPTGHGLLDDLTFAVKDVFAVRGYKNSAGNPEWFAHAEKAEQHADVIDQLLGHGGRLTGRTVTDELMYSLKGDNIHFPPTINPRSPESFSGGSSSGSAVAAAARLVDFAMGTDTGGSVRIPSAYCGIYGMRPSHGLISMRHVIPLAPSFDTVGWMSDDKHVLTQVGETILPEQKINSYRNFFRLEDAFQLLSGKDDLKEYLNVMTKLNQKYKLQSIHLSKCWSFHDLTECFRILQGREAWESHGHWINKHHPKFGKDIANRFKMASEIQKDSEYYGMRQLKEKFTSAIRNLLGHDSLLIIPTTIGPAPERKSDFNTIESLRNETMKLTCIAGLSGLPQITVPISNSVKPLGLSFISGLNTDKQLLYFINHLDIS</sequence>
<protein>
    <submittedName>
        <fullName evidence="2">Amidase</fullName>
        <ecNumber evidence="2">3.5.1.4</ecNumber>
    </submittedName>
</protein>
<dbReference type="EC" id="3.5.1.4" evidence="2"/>
<proteinExistence type="predicted"/>
<dbReference type="PANTHER" id="PTHR46310">
    <property type="entry name" value="AMIDASE 1"/>
    <property type="match status" value="1"/>
</dbReference>